<name>A0A151SHA7_CAJCA</name>
<protein>
    <recommendedName>
        <fullName evidence="4">CCHC-type domain-containing protein</fullName>
    </recommendedName>
</protein>
<dbReference type="EMBL" id="CM003613">
    <property type="protein sequence ID" value="KYP54101.1"/>
    <property type="molecule type" value="Genomic_DNA"/>
</dbReference>
<dbReference type="InterPro" id="IPR036875">
    <property type="entry name" value="Znf_CCHC_sf"/>
</dbReference>
<sequence length="182" mass="20877">MSGRKEKGKALKVESESSMSEDSSKDSTDNGISLMFKKLKIMLKKEGRLRNLHRKEEKGRKTNKLEIKDILCYECKKHRHLKANCPLVKKKWSNKKKSKKSLMATWEDLNSESNISDEEVANICLMVDVESNATNIEVNSYSSSYSTNSGSDEISFETLLTNSHMIALEYKKLKEKYKALEK</sequence>
<keyword evidence="3" id="KW-1185">Reference proteome</keyword>
<dbReference type="AlphaFoldDB" id="A0A151SHA7"/>
<dbReference type="SUPFAM" id="SSF57756">
    <property type="entry name" value="Retrovirus zinc finger-like domains"/>
    <property type="match status" value="1"/>
</dbReference>
<dbReference type="GO" id="GO:0003676">
    <property type="term" value="F:nucleic acid binding"/>
    <property type="evidence" value="ECO:0007669"/>
    <property type="project" value="InterPro"/>
</dbReference>
<dbReference type="Gramene" id="C.cajan_00266.t">
    <property type="protein sequence ID" value="C.cajan_00266.t.cds1"/>
    <property type="gene ID" value="C.cajan_00266"/>
</dbReference>
<evidence type="ECO:0000313" key="3">
    <source>
        <dbReference type="Proteomes" id="UP000075243"/>
    </source>
</evidence>
<organism evidence="2 3">
    <name type="scientific">Cajanus cajan</name>
    <name type="common">Pigeon pea</name>
    <name type="synonym">Cajanus indicus</name>
    <dbReference type="NCBI Taxonomy" id="3821"/>
    <lineage>
        <taxon>Eukaryota</taxon>
        <taxon>Viridiplantae</taxon>
        <taxon>Streptophyta</taxon>
        <taxon>Embryophyta</taxon>
        <taxon>Tracheophyta</taxon>
        <taxon>Spermatophyta</taxon>
        <taxon>Magnoliopsida</taxon>
        <taxon>eudicotyledons</taxon>
        <taxon>Gunneridae</taxon>
        <taxon>Pentapetalae</taxon>
        <taxon>rosids</taxon>
        <taxon>fabids</taxon>
        <taxon>Fabales</taxon>
        <taxon>Fabaceae</taxon>
        <taxon>Papilionoideae</taxon>
        <taxon>50 kb inversion clade</taxon>
        <taxon>NPAAA clade</taxon>
        <taxon>indigoferoid/millettioid clade</taxon>
        <taxon>Phaseoleae</taxon>
        <taxon>Cajanus</taxon>
    </lineage>
</organism>
<accession>A0A151SHA7</accession>
<evidence type="ECO:0000256" key="1">
    <source>
        <dbReference type="SAM" id="MobiDB-lite"/>
    </source>
</evidence>
<evidence type="ECO:0008006" key="4">
    <source>
        <dbReference type="Google" id="ProtNLM"/>
    </source>
</evidence>
<dbReference type="GO" id="GO:0008270">
    <property type="term" value="F:zinc ion binding"/>
    <property type="evidence" value="ECO:0007669"/>
    <property type="project" value="InterPro"/>
</dbReference>
<proteinExistence type="predicted"/>
<dbReference type="Proteomes" id="UP000075243">
    <property type="component" value="Chromosome 11"/>
</dbReference>
<evidence type="ECO:0000313" key="2">
    <source>
        <dbReference type="EMBL" id="KYP54101.1"/>
    </source>
</evidence>
<dbReference type="OMA" id="HMIALEY"/>
<feature type="region of interest" description="Disordered" evidence="1">
    <location>
        <begin position="1"/>
        <end position="30"/>
    </location>
</feature>
<feature type="compositionally biased region" description="Basic and acidic residues" evidence="1">
    <location>
        <begin position="1"/>
        <end position="15"/>
    </location>
</feature>
<gene>
    <name evidence="2" type="ORF">KK1_000275</name>
</gene>
<reference evidence="2 3" key="1">
    <citation type="journal article" date="2012" name="Nat. Biotechnol.">
        <title>Draft genome sequence of pigeonpea (Cajanus cajan), an orphan legume crop of resource-poor farmers.</title>
        <authorList>
            <person name="Varshney R.K."/>
            <person name="Chen W."/>
            <person name="Li Y."/>
            <person name="Bharti A.K."/>
            <person name="Saxena R.K."/>
            <person name="Schlueter J.A."/>
            <person name="Donoghue M.T."/>
            <person name="Azam S."/>
            <person name="Fan G."/>
            <person name="Whaley A.M."/>
            <person name="Farmer A.D."/>
            <person name="Sheridan J."/>
            <person name="Iwata A."/>
            <person name="Tuteja R."/>
            <person name="Penmetsa R.V."/>
            <person name="Wu W."/>
            <person name="Upadhyaya H.D."/>
            <person name="Yang S.P."/>
            <person name="Shah T."/>
            <person name="Saxena K.B."/>
            <person name="Michael T."/>
            <person name="McCombie W.R."/>
            <person name="Yang B."/>
            <person name="Zhang G."/>
            <person name="Yang H."/>
            <person name="Wang J."/>
            <person name="Spillane C."/>
            <person name="Cook D.R."/>
            <person name="May G.D."/>
            <person name="Xu X."/>
            <person name="Jackson S.A."/>
        </authorList>
    </citation>
    <scope>NUCLEOTIDE SEQUENCE [LARGE SCALE GENOMIC DNA]</scope>
    <source>
        <strain evidence="3">cv. Asha</strain>
    </source>
</reference>